<reference evidence="11 12" key="1">
    <citation type="submission" date="2017-12" db="EMBL/GenBank/DDBJ databases">
        <title>Hemimetabolous genomes reveal molecular basis of termite eusociality.</title>
        <authorList>
            <person name="Harrison M.C."/>
            <person name="Jongepier E."/>
            <person name="Robertson H.M."/>
            <person name="Arning N."/>
            <person name="Bitard-Feildel T."/>
            <person name="Chao H."/>
            <person name="Childers C.P."/>
            <person name="Dinh H."/>
            <person name="Doddapaneni H."/>
            <person name="Dugan S."/>
            <person name="Gowin J."/>
            <person name="Greiner C."/>
            <person name="Han Y."/>
            <person name="Hu H."/>
            <person name="Hughes D.S.T."/>
            <person name="Huylmans A.-K."/>
            <person name="Kemena C."/>
            <person name="Kremer L.P.M."/>
            <person name="Lee S.L."/>
            <person name="Lopez-Ezquerra A."/>
            <person name="Mallet L."/>
            <person name="Monroy-Kuhn J.M."/>
            <person name="Moser A."/>
            <person name="Murali S.C."/>
            <person name="Muzny D.M."/>
            <person name="Otani S."/>
            <person name="Piulachs M.-D."/>
            <person name="Poelchau M."/>
            <person name="Qu J."/>
            <person name="Schaub F."/>
            <person name="Wada-Katsumata A."/>
            <person name="Worley K.C."/>
            <person name="Xie Q."/>
            <person name="Ylla G."/>
            <person name="Poulsen M."/>
            <person name="Gibbs R.A."/>
            <person name="Schal C."/>
            <person name="Richards S."/>
            <person name="Belles X."/>
            <person name="Korb J."/>
            <person name="Bornberg-Bauer E."/>
        </authorList>
    </citation>
    <scope>NUCLEOTIDE SEQUENCE [LARGE SCALE GENOMIC DNA]</scope>
    <source>
        <tissue evidence="11">Whole body</tissue>
    </source>
</reference>
<keyword evidence="3" id="KW-1003">Cell membrane</keyword>
<keyword evidence="5 7" id="KW-1133">Transmembrane helix</keyword>
<dbReference type="NCBIfam" id="TIGR00804">
    <property type="entry name" value="nupC"/>
    <property type="match status" value="1"/>
</dbReference>
<dbReference type="EMBL" id="NEVH01010480">
    <property type="protein sequence ID" value="PNF32375.1"/>
    <property type="molecule type" value="Genomic_DNA"/>
</dbReference>
<dbReference type="Pfam" id="PF01773">
    <property type="entry name" value="Nucleos_tra2_N"/>
    <property type="match status" value="1"/>
</dbReference>
<dbReference type="AlphaFoldDB" id="A0A2J7QUX5"/>
<protein>
    <recommendedName>
        <fullName evidence="7">Sodium/nucleoside cotransporter</fullName>
    </recommendedName>
</protein>
<evidence type="ECO:0000256" key="5">
    <source>
        <dbReference type="ARBA" id="ARBA00022989"/>
    </source>
</evidence>
<feature type="transmembrane region" description="Helical" evidence="7">
    <location>
        <begin position="204"/>
        <end position="223"/>
    </location>
</feature>
<dbReference type="InterPro" id="IPR018270">
    <property type="entry name" value="C_nuclsd_transpt_met_bac"/>
</dbReference>
<keyword evidence="7" id="KW-0813">Transport</keyword>
<accession>A0A2J7QUX5</accession>
<evidence type="ECO:0000259" key="9">
    <source>
        <dbReference type="Pfam" id="PF07662"/>
    </source>
</evidence>
<sequence>MAGIRNPVYSSEYEINQFPQELLEASPRESYPEIVSDEDTLTKQTDVLSDIHHGTNLQLEQESFHHDIISEQNISLQEPMNLAKNCRRTGYDEESVEKTRDAEFWSKWSKCYSRHSHVVRRIFIVILNACVLGYLITAIMFYNTQGDCDLEWCDGVGLLIILMVLTYLGLIYYSIIKKFFGMLIYKHILIPIHEWWSRLMTYRYLKTASYLLPLGAIIVYLILDTLDNTERLKSCIGVVVIMVVGFAFSRHPGQIRWRPVIWGLCIQFVLGLISIRWSVGRSIFQCIGNKIATFLAYSDAGSTFVYGDLLIDNGYFAFKSLSVIFFLSFFVQILYYYGAMQWVLLKLGWLLQKSMGTTVCESVNAPASIFLSMTESALLFKPFIKDLTKSEIHAIMTEGFATVAGSVMAAYISFGVQPVHLLTASIMSAPAALCVSKLFYPETEQSKTTAENIVIEKADDNSVLDAATKGAMLGIQLVLGIIANLIAFVSFIAFLNGVLSWLGMLVGVEGLSSELILGKVFIPLVWIMGVEWEECEEVARLVGVKTLVNEFVAYQQMGESKSAGLLSPRSEIIATYALCGFSNPGAIGIMIGGLVMLAPERRSAITEVAFRAFIAGSATCFLTASIAGMLIPDDILS</sequence>
<dbReference type="PANTHER" id="PTHR10590:SF4">
    <property type="entry name" value="SOLUTE CARRIER FAMILY 28 MEMBER 3"/>
    <property type="match status" value="1"/>
</dbReference>
<dbReference type="InterPro" id="IPR002668">
    <property type="entry name" value="CNT_N_dom"/>
</dbReference>
<dbReference type="InterPro" id="IPR011642">
    <property type="entry name" value="Gate_dom"/>
</dbReference>
<evidence type="ECO:0000313" key="12">
    <source>
        <dbReference type="Proteomes" id="UP000235965"/>
    </source>
</evidence>
<feature type="domain" description="Nucleoside transporter/FeoB GTPase Gate" evidence="10">
    <location>
        <begin position="318"/>
        <end position="415"/>
    </location>
</feature>
<evidence type="ECO:0000259" key="8">
    <source>
        <dbReference type="Pfam" id="PF01773"/>
    </source>
</evidence>
<feature type="transmembrane region" description="Helical" evidence="7">
    <location>
        <begin position="477"/>
        <end position="502"/>
    </location>
</feature>
<feature type="transmembrane region" description="Helical" evidence="7">
    <location>
        <begin position="155"/>
        <end position="176"/>
    </location>
</feature>
<gene>
    <name evidence="11" type="ORF">B7P43_G10102</name>
</gene>
<evidence type="ECO:0000256" key="6">
    <source>
        <dbReference type="ARBA" id="ARBA00023136"/>
    </source>
</evidence>
<comment type="similarity">
    <text evidence="2 7">Belongs to the concentrative nucleoside transporter (CNT) (TC 2.A.41) family.</text>
</comment>
<feature type="transmembrane region" description="Helical" evidence="7">
    <location>
        <begin position="323"/>
        <end position="343"/>
    </location>
</feature>
<dbReference type="InterPro" id="IPR008276">
    <property type="entry name" value="C_nuclsd_transpt"/>
</dbReference>
<name>A0A2J7QUX5_9NEOP</name>
<organism evidence="11 12">
    <name type="scientific">Cryptotermes secundus</name>
    <dbReference type="NCBI Taxonomy" id="105785"/>
    <lineage>
        <taxon>Eukaryota</taxon>
        <taxon>Metazoa</taxon>
        <taxon>Ecdysozoa</taxon>
        <taxon>Arthropoda</taxon>
        <taxon>Hexapoda</taxon>
        <taxon>Insecta</taxon>
        <taxon>Pterygota</taxon>
        <taxon>Neoptera</taxon>
        <taxon>Polyneoptera</taxon>
        <taxon>Dictyoptera</taxon>
        <taxon>Blattodea</taxon>
        <taxon>Blattoidea</taxon>
        <taxon>Termitoidae</taxon>
        <taxon>Kalotermitidae</taxon>
        <taxon>Cryptotermitinae</taxon>
        <taxon>Cryptotermes</taxon>
    </lineage>
</organism>
<keyword evidence="4 7" id="KW-0812">Transmembrane</keyword>
<feature type="transmembrane region" description="Helical" evidence="7">
    <location>
        <begin position="260"/>
        <end position="279"/>
    </location>
</feature>
<keyword evidence="6 7" id="KW-0472">Membrane</keyword>
<evidence type="ECO:0000256" key="7">
    <source>
        <dbReference type="RuleBase" id="RU362018"/>
    </source>
</evidence>
<dbReference type="Pfam" id="PF07662">
    <property type="entry name" value="Nucleos_tra2_C"/>
    <property type="match status" value="1"/>
</dbReference>
<evidence type="ECO:0000256" key="4">
    <source>
        <dbReference type="ARBA" id="ARBA00022692"/>
    </source>
</evidence>
<evidence type="ECO:0000259" key="10">
    <source>
        <dbReference type="Pfam" id="PF07670"/>
    </source>
</evidence>
<evidence type="ECO:0000256" key="2">
    <source>
        <dbReference type="ARBA" id="ARBA00009033"/>
    </source>
</evidence>
<dbReference type="GO" id="GO:0005415">
    <property type="term" value="F:nucleoside:sodium symporter activity"/>
    <property type="evidence" value="ECO:0007669"/>
    <property type="project" value="TreeGrafter"/>
</dbReference>
<comment type="subcellular location">
    <subcellularLocation>
        <location evidence="1">Cell membrane</location>
        <topology evidence="1">Multi-pass membrane protein</topology>
    </subcellularLocation>
</comment>
<dbReference type="OrthoDB" id="6075923at2759"/>
<dbReference type="Proteomes" id="UP000235965">
    <property type="component" value="Unassembled WGS sequence"/>
</dbReference>
<feature type="transmembrane region" description="Helical" evidence="7">
    <location>
        <begin position="609"/>
        <end position="631"/>
    </location>
</feature>
<feature type="transmembrane region" description="Helical" evidence="7">
    <location>
        <begin position="573"/>
        <end position="597"/>
    </location>
</feature>
<feature type="transmembrane region" description="Helical" evidence="7">
    <location>
        <begin position="229"/>
        <end position="248"/>
    </location>
</feature>
<dbReference type="InterPro" id="IPR011657">
    <property type="entry name" value="CNT_C_dom"/>
</dbReference>
<comment type="caution">
    <text evidence="11">The sequence shown here is derived from an EMBL/GenBank/DDBJ whole genome shotgun (WGS) entry which is preliminary data.</text>
</comment>
<evidence type="ECO:0000256" key="1">
    <source>
        <dbReference type="ARBA" id="ARBA00004651"/>
    </source>
</evidence>
<feature type="transmembrane region" description="Helical" evidence="7">
    <location>
        <begin position="122"/>
        <end position="143"/>
    </location>
</feature>
<dbReference type="GO" id="GO:0005886">
    <property type="term" value="C:plasma membrane"/>
    <property type="evidence" value="ECO:0007669"/>
    <property type="project" value="UniProtKB-SubCell"/>
</dbReference>
<dbReference type="Pfam" id="PF07670">
    <property type="entry name" value="Gate"/>
    <property type="match status" value="1"/>
</dbReference>
<dbReference type="PANTHER" id="PTHR10590">
    <property type="entry name" value="SODIUM/NUCLEOSIDE COTRANSPORTER"/>
    <property type="match status" value="1"/>
</dbReference>
<evidence type="ECO:0000313" key="11">
    <source>
        <dbReference type="EMBL" id="PNF32375.1"/>
    </source>
</evidence>
<feature type="domain" description="Concentrative nucleoside transporter C-terminal" evidence="9">
    <location>
        <begin position="420"/>
        <end position="628"/>
    </location>
</feature>
<proteinExistence type="inferred from homology"/>
<evidence type="ECO:0000256" key="3">
    <source>
        <dbReference type="ARBA" id="ARBA00022475"/>
    </source>
</evidence>
<feature type="domain" description="Concentrative nucleoside transporter N-terminal" evidence="8">
    <location>
        <begin position="236"/>
        <end position="309"/>
    </location>
</feature>
<keyword evidence="12" id="KW-1185">Reference proteome</keyword>